<dbReference type="SUPFAM" id="SSF90123">
    <property type="entry name" value="ABC transporter transmembrane region"/>
    <property type="match status" value="1"/>
</dbReference>
<evidence type="ECO:0000256" key="13">
    <source>
        <dbReference type="SAM" id="Phobius"/>
    </source>
</evidence>
<dbReference type="FunFam" id="3.40.50.300:FF:000221">
    <property type="entry name" value="Multidrug ABC transporter ATP-binding protein"/>
    <property type="match status" value="1"/>
</dbReference>
<keyword evidence="3" id="KW-0813">Transport</keyword>
<feature type="transmembrane region" description="Helical" evidence="13">
    <location>
        <begin position="120"/>
        <end position="141"/>
    </location>
</feature>
<keyword evidence="17" id="KW-1185">Reference proteome</keyword>
<evidence type="ECO:0000256" key="4">
    <source>
        <dbReference type="ARBA" id="ARBA00022475"/>
    </source>
</evidence>
<dbReference type="Gene3D" id="3.40.50.300">
    <property type="entry name" value="P-loop containing nucleotide triphosphate hydrolases"/>
    <property type="match status" value="1"/>
</dbReference>
<dbReference type="InterPro" id="IPR017871">
    <property type="entry name" value="ABC_transporter-like_CS"/>
</dbReference>
<evidence type="ECO:0000256" key="2">
    <source>
        <dbReference type="ARBA" id="ARBA00005417"/>
    </source>
</evidence>
<evidence type="ECO:0000259" key="14">
    <source>
        <dbReference type="PROSITE" id="PS50893"/>
    </source>
</evidence>
<feature type="domain" description="ABC transmembrane type-1" evidence="15">
    <location>
        <begin position="85"/>
        <end position="366"/>
    </location>
</feature>
<evidence type="ECO:0008006" key="18">
    <source>
        <dbReference type="Google" id="ProtNLM"/>
    </source>
</evidence>
<feature type="compositionally biased region" description="Basic and acidic residues" evidence="12">
    <location>
        <begin position="9"/>
        <end position="24"/>
    </location>
</feature>
<comment type="function">
    <text evidence="11">Involved in beta-(1--&gt;2)glucan export. Transmembrane domains (TMD) form a pore in the inner membrane and the ATP-binding domain (NBD) is responsible for energy generation.</text>
</comment>
<accession>K8PHE6</accession>
<keyword evidence="8" id="KW-0067">ATP-binding</keyword>
<sequence length="655" mass="72132">MASKPPGSDTDKPASGKPLEDEAARLAAQAEIPLPSPDPEDIDDDDDDDDEDLVVYTASEAAGAFATLWRFTWPHLSNYKTWLSFVAIGLFIETLFNVIMPLSLKYLIDDALGEEDFQALYTILTVLAVAGIITSIVAVWYERWDARLAASVISDVRARMFQHVQSLPAAFFGRTKRGEILSRFSVDMAGYESSVKHLANSAALPFLELIAGIGLMIWLNWQLAAVALLIFPITLIGPRILTPKAVQANYEQKVNESAILGVVQENVAAQMVVKAFGLQRKAFGWFTFRNNAARRSMADATFLSTMVERTVTVSVLLLHLVVLAIGAYLATIGKISIGTFVTFESAFWEISYNIAHLMHFIPVAIQAAAAVRHMEELLDEPPRGADRPGAPDLPRITDNISFDRVVFKYEGSENPVLDGLSLKLGAGKNIAVVGPSGSGKSTLLNLILRLYEPNEGRVSIDGVDIRKVTRDSLRGSMAVVFQENMLFNMSIRENIRLGKDGATDKEVEEAAKKAEIHRYIMTLPQKYDTVVGERGDTLSGGQRQRIAIARAIVRNPSVLLLDEATSALDQTTEAAINRTLLKVAKGRTMIFSTHRLTSVVDMDEIIVVSNGKAVERGPHAELLKANGMYRKLWDDQLHQSHHPAEDDDDDDDDED</sequence>
<evidence type="ECO:0000256" key="8">
    <source>
        <dbReference type="ARBA" id="ARBA00022840"/>
    </source>
</evidence>
<dbReference type="Proteomes" id="UP000001095">
    <property type="component" value="Unassembled WGS sequence"/>
</dbReference>
<dbReference type="GO" id="GO:0005524">
    <property type="term" value="F:ATP binding"/>
    <property type="evidence" value="ECO:0007669"/>
    <property type="project" value="UniProtKB-KW"/>
</dbReference>
<evidence type="ECO:0000256" key="5">
    <source>
        <dbReference type="ARBA" id="ARBA00022597"/>
    </source>
</evidence>
<feature type="domain" description="ABC transporter" evidence="14">
    <location>
        <begin position="400"/>
        <end position="635"/>
    </location>
</feature>
<comment type="caution">
    <text evidence="16">The sequence shown here is derived from an EMBL/GenBank/DDBJ whole genome shotgun (WGS) entry which is preliminary data.</text>
</comment>
<dbReference type="PROSITE" id="PS50929">
    <property type="entry name" value="ABC_TM1F"/>
    <property type="match status" value="1"/>
</dbReference>
<feature type="transmembrane region" description="Helical" evidence="13">
    <location>
        <begin position="83"/>
        <end position="108"/>
    </location>
</feature>
<dbReference type="RefSeq" id="WP_002712310.1">
    <property type="nucleotide sequence ID" value="NZ_KB375281.1"/>
</dbReference>
<reference evidence="16 17" key="1">
    <citation type="submission" date="2012-04" db="EMBL/GenBank/DDBJ databases">
        <title>The Genome Sequence of Afipia clevelandensis ATCC 49720.</title>
        <authorList>
            <consortium name="The Broad Institute Genome Sequencing Platform"/>
            <person name="Earl A."/>
            <person name="Ward D."/>
            <person name="Feldgarden M."/>
            <person name="Gevers D."/>
            <person name="Huys G."/>
            <person name="Walker B."/>
            <person name="Young S.K."/>
            <person name="Zeng Q."/>
            <person name="Gargeya S."/>
            <person name="Fitzgerald M."/>
            <person name="Haas B."/>
            <person name="Abouelleil A."/>
            <person name="Alvarado L."/>
            <person name="Arachchi H.M."/>
            <person name="Berlin A."/>
            <person name="Chapman S.B."/>
            <person name="Goldberg J."/>
            <person name="Griggs A."/>
            <person name="Gujja S."/>
            <person name="Hansen M."/>
            <person name="Howarth C."/>
            <person name="Imamovic A."/>
            <person name="Larimer J."/>
            <person name="McCowen C."/>
            <person name="Montmayeur A."/>
            <person name="Murphy C."/>
            <person name="Neiman D."/>
            <person name="Pearson M."/>
            <person name="Priest M."/>
            <person name="Roberts A."/>
            <person name="Saif S."/>
            <person name="Shea T."/>
            <person name="Sisk P."/>
            <person name="Sykes S."/>
            <person name="Wortman J."/>
            <person name="Nusbaum C."/>
            <person name="Birren B."/>
        </authorList>
    </citation>
    <scope>NUCLEOTIDE SEQUENCE [LARGE SCALE GENOMIC DNA]</scope>
    <source>
        <strain evidence="16 17">ATCC 49720</strain>
    </source>
</reference>
<evidence type="ECO:0000256" key="12">
    <source>
        <dbReference type="SAM" id="MobiDB-lite"/>
    </source>
</evidence>
<dbReference type="EMBL" id="AGWY01000006">
    <property type="protein sequence ID" value="EKS38975.1"/>
    <property type="molecule type" value="Genomic_DNA"/>
</dbReference>
<dbReference type="PATRIC" id="fig|883079.3.peg.1463"/>
<dbReference type="InterPro" id="IPR011527">
    <property type="entry name" value="ABC1_TM_dom"/>
</dbReference>
<dbReference type="PANTHER" id="PTHR43394">
    <property type="entry name" value="ATP-DEPENDENT PERMEASE MDL1, MITOCHONDRIAL"/>
    <property type="match status" value="1"/>
</dbReference>
<feature type="transmembrane region" description="Helical" evidence="13">
    <location>
        <begin position="223"/>
        <end position="241"/>
    </location>
</feature>
<dbReference type="SMART" id="SM00382">
    <property type="entry name" value="AAA"/>
    <property type="match status" value="1"/>
</dbReference>
<evidence type="ECO:0000256" key="6">
    <source>
        <dbReference type="ARBA" id="ARBA00022692"/>
    </source>
</evidence>
<evidence type="ECO:0000256" key="11">
    <source>
        <dbReference type="ARBA" id="ARBA00024722"/>
    </source>
</evidence>
<dbReference type="InterPro" id="IPR027417">
    <property type="entry name" value="P-loop_NTPase"/>
</dbReference>
<dbReference type="Pfam" id="PF00005">
    <property type="entry name" value="ABC_tran"/>
    <property type="match status" value="1"/>
</dbReference>
<dbReference type="HOGENOM" id="CLU_000604_84_3_5"/>
<dbReference type="PROSITE" id="PS50893">
    <property type="entry name" value="ABC_TRANSPORTER_2"/>
    <property type="match status" value="1"/>
</dbReference>
<evidence type="ECO:0000256" key="7">
    <source>
        <dbReference type="ARBA" id="ARBA00022741"/>
    </source>
</evidence>
<keyword evidence="7" id="KW-0547">Nucleotide-binding</keyword>
<comment type="similarity">
    <text evidence="2">Belongs to the ABC transporter superfamily.</text>
</comment>
<keyword evidence="10 13" id="KW-0472">Membrane</keyword>
<dbReference type="GO" id="GO:0016887">
    <property type="term" value="F:ATP hydrolysis activity"/>
    <property type="evidence" value="ECO:0007669"/>
    <property type="project" value="InterPro"/>
</dbReference>
<protein>
    <recommendedName>
        <fullName evidence="18">ABC transporter transmembrane region</fullName>
    </recommendedName>
</protein>
<comment type="subcellular location">
    <subcellularLocation>
        <location evidence="1">Cell membrane</location>
        <topology evidence="1">Multi-pass membrane protein</topology>
    </subcellularLocation>
</comment>
<feature type="transmembrane region" description="Helical" evidence="13">
    <location>
        <begin position="198"/>
        <end position="217"/>
    </location>
</feature>
<proteinExistence type="inferred from homology"/>
<gene>
    <name evidence="16" type="ORF">HMPREF9696_01444</name>
</gene>
<evidence type="ECO:0000256" key="9">
    <source>
        <dbReference type="ARBA" id="ARBA00022989"/>
    </source>
</evidence>
<dbReference type="AlphaFoldDB" id="K8PHE6"/>
<feature type="region of interest" description="Disordered" evidence="12">
    <location>
        <begin position="1"/>
        <end position="50"/>
    </location>
</feature>
<keyword evidence="9 13" id="KW-1133">Transmembrane helix</keyword>
<dbReference type="PROSITE" id="PS00211">
    <property type="entry name" value="ABC_TRANSPORTER_1"/>
    <property type="match status" value="1"/>
</dbReference>
<organism evidence="16 17">
    <name type="scientific">Afipia clevelandensis ATCC 49720</name>
    <dbReference type="NCBI Taxonomy" id="883079"/>
    <lineage>
        <taxon>Bacteria</taxon>
        <taxon>Pseudomonadati</taxon>
        <taxon>Pseudomonadota</taxon>
        <taxon>Alphaproteobacteria</taxon>
        <taxon>Hyphomicrobiales</taxon>
        <taxon>Nitrobacteraceae</taxon>
        <taxon>Afipia</taxon>
    </lineage>
</organism>
<feature type="transmembrane region" description="Helical" evidence="13">
    <location>
        <begin position="311"/>
        <end position="330"/>
    </location>
</feature>
<dbReference type="InterPro" id="IPR036640">
    <property type="entry name" value="ABC1_TM_sf"/>
</dbReference>
<dbReference type="GO" id="GO:0015421">
    <property type="term" value="F:ABC-type oligopeptide transporter activity"/>
    <property type="evidence" value="ECO:0007669"/>
    <property type="project" value="TreeGrafter"/>
</dbReference>
<evidence type="ECO:0000256" key="1">
    <source>
        <dbReference type="ARBA" id="ARBA00004651"/>
    </source>
</evidence>
<dbReference type="GO" id="GO:0005886">
    <property type="term" value="C:plasma membrane"/>
    <property type="evidence" value="ECO:0007669"/>
    <property type="project" value="UniProtKB-SubCell"/>
</dbReference>
<evidence type="ECO:0000256" key="10">
    <source>
        <dbReference type="ARBA" id="ARBA00023136"/>
    </source>
</evidence>
<name>K8PHE6_9BRAD</name>
<evidence type="ECO:0000259" key="15">
    <source>
        <dbReference type="PROSITE" id="PS50929"/>
    </source>
</evidence>
<keyword evidence="4" id="KW-1003">Cell membrane</keyword>
<dbReference type="OrthoDB" id="9804259at2"/>
<evidence type="ECO:0000313" key="16">
    <source>
        <dbReference type="EMBL" id="EKS38975.1"/>
    </source>
</evidence>
<dbReference type="PANTHER" id="PTHR43394:SF1">
    <property type="entry name" value="ATP-BINDING CASSETTE SUB-FAMILY B MEMBER 10, MITOCHONDRIAL"/>
    <property type="match status" value="1"/>
</dbReference>
<dbReference type="InterPro" id="IPR039421">
    <property type="entry name" value="Type_1_exporter"/>
</dbReference>
<evidence type="ECO:0000313" key="17">
    <source>
        <dbReference type="Proteomes" id="UP000001095"/>
    </source>
</evidence>
<keyword evidence="6 13" id="KW-0812">Transmembrane</keyword>
<dbReference type="Gene3D" id="1.20.1560.10">
    <property type="entry name" value="ABC transporter type 1, transmembrane domain"/>
    <property type="match status" value="1"/>
</dbReference>
<dbReference type="InterPro" id="IPR003439">
    <property type="entry name" value="ABC_transporter-like_ATP-bd"/>
</dbReference>
<dbReference type="SUPFAM" id="SSF52540">
    <property type="entry name" value="P-loop containing nucleoside triphosphate hydrolases"/>
    <property type="match status" value="1"/>
</dbReference>
<keyword evidence="5" id="KW-0762">Sugar transport</keyword>
<feature type="compositionally biased region" description="Acidic residues" evidence="12">
    <location>
        <begin position="38"/>
        <end position="50"/>
    </location>
</feature>
<dbReference type="CDD" id="cd07346">
    <property type="entry name" value="ABC_6TM_exporters"/>
    <property type="match status" value="1"/>
</dbReference>
<evidence type="ECO:0000256" key="3">
    <source>
        <dbReference type="ARBA" id="ARBA00022448"/>
    </source>
</evidence>
<dbReference type="Pfam" id="PF00664">
    <property type="entry name" value="ABC_membrane"/>
    <property type="match status" value="1"/>
</dbReference>
<dbReference type="InterPro" id="IPR003593">
    <property type="entry name" value="AAA+_ATPase"/>
</dbReference>